<dbReference type="PANTHER" id="PTHR43392:SF2">
    <property type="entry name" value="AAA-TYPE ATPASE FAMILY PROTEIN _ ANKYRIN REPEAT FAMILY PROTEIN"/>
    <property type="match status" value="1"/>
</dbReference>
<sequence length="244" mass="28013">IEMYEIKNSIISQIKFLLVNTIFDDEINNFDGHMLHTVISSGPGTGKSAVGVILAKIWTSLGLFKKDITKNPIKKLKVENSEDKQTITKLQNSIKDIKNNLKETNSKLNMFRIKELRREIEKIKNKDFSYLNCLKLLDDIIKEEEVSKIIIENILKNDVSQTLNMDEIIKNFPPTFINFPINPVMSNLEPKKFDLIRIVSREDFVAGFVGQTAIKTEKLLKDSIGKVLFIDEAYSLINDEKDTF</sequence>
<comment type="caution">
    <text evidence="2">The sequence shown here is derived from an EMBL/GenBank/DDBJ whole genome shotgun (WGS) entry which is preliminary data.</text>
</comment>
<feature type="non-terminal residue" evidence="2">
    <location>
        <position position="244"/>
    </location>
</feature>
<proteinExistence type="predicted"/>
<protein>
    <submittedName>
        <fullName evidence="2">Uncharacterized protein</fullName>
    </submittedName>
</protein>
<evidence type="ECO:0000256" key="1">
    <source>
        <dbReference type="SAM" id="Coils"/>
    </source>
</evidence>
<feature type="coiled-coil region" evidence="1">
    <location>
        <begin position="73"/>
        <end position="114"/>
    </location>
</feature>
<gene>
    <name evidence="2" type="ORF">S01H4_56058</name>
</gene>
<dbReference type="PANTHER" id="PTHR43392">
    <property type="entry name" value="AAA-TYPE ATPASE FAMILY PROTEIN / ANKYRIN REPEAT FAMILY PROTEIN"/>
    <property type="match status" value="1"/>
</dbReference>
<dbReference type="Gene3D" id="3.40.50.300">
    <property type="entry name" value="P-loop containing nucleotide triphosphate hydrolases"/>
    <property type="match status" value="1"/>
</dbReference>
<dbReference type="EMBL" id="BART01032440">
    <property type="protein sequence ID" value="GAH10958.1"/>
    <property type="molecule type" value="Genomic_DNA"/>
</dbReference>
<dbReference type="InterPro" id="IPR050773">
    <property type="entry name" value="CbxX/CfxQ_RuBisCO_ESX"/>
</dbReference>
<accession>X1EQR3</accession>
<dbReference type="InterPro" id="IPR027417">
    <property type="entry name" value="P-loop_NTPase"/>
</dbReference>
<organism evidence="2">
    <name type="scientific">marine sediment metagenome</name>
    <dbReference type="NCBI Taxonomy" id="412755"/>
    <lineage>
        <taxon>unclassified sequences</taxon>
        <taxon>metagenomes</taxon>
        <taxon>ecological metagenomes</taxon>
    </lineage>
</organism>
<reference evidence="2" key="1">
    <citation type="journal article" date="2014" name="Front. Microbiol.">
        <title>High frequency of phylogenetically diverse reductive dehalogenase-homologous genes in deep subseafloor sedimentary metagenomes.</title>
        <authorList>
            <person name="Kawai M."/>
            <person name="Futagami T."/>
            <person name="Toyoda A."/>
            <person name="Takaki Y."/>
            <person name="Nishi S."/>
            <person name="Hori S."/>
            <person name="Arai W."/>
            <person name="Tsubouchi T."/>
            <person name="Morono Y."/>
            <person name="Uchiyama I."/>
            <person name="Ito T."/>
            <person name="Fujiyama A."/>
            <person name="Inagaki F."/>
            <person name="Takami H."/>
        </authorList>
    </citation>
    <scope>NUCLEOTIDE SEQUENCE</scope>
    <source>
        <strain evidence="2">Expedition CK06-06</strain>
    </source>
</reference>
<evidence type="ECO:0000313" key="2">
    <source>
        <dbReference type="EMBL" id="GAH10958.1"/>
    </source>
</evidence>
<keyword evidence="1" id="KW-0175">Coiled coil</keyword>
<dbReference type="AlphaFoldDB" id="X1EQR3"/>
<feature type="non-terminal residue" evidence="2">
    <location>
        <position position="1"/>
    </location>
</feature>
<name>X1EQR3_9ZZZZ</name>
<dbReference type="GO" id="GO:0016887">
    <property type="term" value="F:ATP hydrolysis activity"/>
    <property type="evidence" value="ECO:0007669"/>
    <property type="project" value="TreeGrafter"/>
</dbReference>